<accession>A0ABT8GM67</accession>
<gene>
    <name evidence="1" type="ORF">QYB95_03080</name>
</gene>
<sequence length="59" mass="6867">MYRTLLEVDILSKAKLKMMLNSIASKWQVHPDEYLASKTMDDCKIHIPNLYMIIVNLAD</sequence>
<organism evidence="1 2">
    <name type="scientific">Ureibacillus aquaedulcis</name>
    <dbReference type="NCBI Taxonomy" id="3058421"/>
    <lineage>
        <taxon>Bacteria</taxon>
        <taxon>Bacillati</taxon>
        <taxon>Bacillota</taxon>
        <taxon>Bacilli</taxon>
        <taxon>Bacillales</taxon>
        <taxon>Caryophanaceae</taxon>
        <taxon>Ureibacillus</taxon>
    </lineage>
</organism>
<evidence type="ECO:0000313" key="2">
    <source>
        <dbReference type="Proteomes" id="UP001172743"/>
    </source>
</evidence>
<protein>
    <submittedName>
        <fullName evidence="1">Uncharacterized protein</fullName>
    </submittedName>
</protein>
<evidence type="ECO:0000313" key="1">
    <source>
        <dbReference type="EMBL" id="MDN4492513.1"/>
    </source>
</evidence>
<name>A0ABT8GM67_9BACL</name>
<dbReference type="EMBL" id="JAUHTQ010000002">
    <property type="protein sequence ID" value="MDN4492513.1"/>
    <property type="molecule type" value="Genomic_DNA"/>
</dbReference>
<proteinExistence type="predicted"/>
<keyword evidence="2" id="KW-1185">Reference proteome</keyword>
<dbReference type="RefSeq" id="WP_301136623.1">
    <property type="nucleotide sequence ID" value="NZ_JAUHTQ010000002.1"/>
</dbReference>
<comment type="caution">
    <text evidence="1">The sequence shown here is derived from an EMBL/GenBank/DDBJ whole genome shotgun (WGS) entry which is preliminary data.</text>
</comment>
<reference evidence="1" key="1">
    <citation type="submission" date="2023-07" db="EMBL/GenBank/DDBJ databases">
        <title>Ureibacillus sp. isolated from freshwater well.</title>
        <authorList>
            <person name="Kirdat K."/>
            <person name="Bhatt A."/>
            <person name="Teware R."/>
            <person name="Bhavsar Y."/>
            <person name="Yadav A."/>
        </authorList>
    </citation>
    <scope>NUCLEOTIDE SEQUENCE</scope>
    <source>
        <strain evidence="1">BA0131</strain>
    </source>
</reference>
<dbReference type="Proteomes" id="UP001172743">
    <property type="component" value="Unassembled WGS sequence"/>
</dbReference>